<sequence>MMLGLVMLLVVSTGIVVVKNIIENNSPGVETVDKEAFIDKIATIAQHNYAQYRVLPSIVIGQAILESDWGRSELASYNNLFGVKASEQEDKVLLPTQEFVHNEWQNVEAYFKVYPTIEEAIIDHNRLFNEGVSWDNQLYYGVLAADNYKEAANALQQAGYATDPDYANKIINVIEVYDLSKYDNDF</sequence>
<dbReference type="Gene3D" id="4.10.80.30">
    <property type="entry name" value="DNA polymerase, domain 6"/>
    <property type="match status" value="1"/>
</dbReference>
<dbReference type="AlphaFoldDB" id="A0A4Z0D827"/>
<protein>
    <submittedName>
        <fullName evidence="4">N-acetylmuramoyl-L-alanine amidase</fullName>
    </submittedName>
</protein>
<reference evidence="4 6" key="2">
    <citation type="journal article" date="2020" name="Int. J. Syst. Evol. Microbiol.">
        <title>Vagococcus xieshaowenii sp. nov., isolated from snow finch (Montifringilla taczanowskii) cloacal content.</title>
        <authorList>
            <person name="Ge Y."/>
            <person name="Yang J."/>
            <person name="Lai X.H."/>
            <person name="Zhang G."/>
            <person name="Jin D."/>
            <person name="Lu S."/>
            <person name="Wang B."/>
            <person name="Huang Y."/>
            <person name="Huang Y."/>
            <person name="Ren Z."/>
            <person name="Zhang X."/>
            <person name="Xu J."/>
        </authorList>
    </citation>
    <scope>NUCLEOTIDE SEQUENCE [LARGE SCALE GENOMIC DNA]</scope>
    <source>
        <strain evidence="6">personal::cf-49</strain>
        <strain evidence="4">Personal::cf-49</strain>
    </source>
</reference>
<gene>
    <name evidence="5" type="ORF">E4031_06075</name>
    <name evidence="4" type="ORF">E4Z98_07020</name>
</gene>
<accession>A0A4Z0D827</accession>
<dbReference type="PANTHER" id="PTHR33308:SF10">
    <property type="entry name" value="EXO-GLUCOSAMINIDASE LYTG"/>
    <property type="match status" value="1"/>
</dbReference>
<proteinExistence type="inferred from homology"/>
<dbReference type="EMBL" id="SRHU01000023">
    <property type="protein sequence ID" value="TFZ41030.1"/>
    <property type="molecule type" value="Genomic_DNA"/>
</dbReference>
<keyword evidence="2" id="KW-0378">Hydrolase</keyword>
<accession>A0A7Z2B6I5</accession>
<dbReference type="InterPro" id="IPR002901">
    <property type="entry name" value="MGlyc_endo_b_GlcNAc-like_dom"/>
</dbReference>
<dbReference type="KEGG" id="vac:E4Z98_07020"/>
<dbReference type="SMART" id="SM00047">
    <property type="entry name" value="LYZ2"/>
    <property type="match status" value="1"/>
</dbReference>
<keyword evidence="6" id="KW-1185">Reference proteome</keyword>
<feature type="domain" description="Mannosyl-glycoprotein endo-beta-N-acetylglucosamidase-like" evidence="3">
    <location>
        <begin position="23"/>
        <end position="183"/>
    </location>
</feature>
<dbReference type="Proteomes" id="UP000296883">
    <property type="component" value="Chromosome"/>
</dbReference>
<evidence type="ECO:0000313" key="5">
    <source>
        <dbReference type="EMBL" id="TFZ41030.1"/>
    </source>
</evidence>
<dbReference type="EMBL" id="CP038865">
    <property type="protein sequence ID" value="QCA29615.1"/>
    <property type="molecule type" value="Genomic_DNA"/>
</dbReference>
<dbReference type="GO" id="GO:0004040">
    <property type="term" value="F:amidase activity"/>
    <property type="evidence" value="ECO:0007669"/>
    <property type="project" value="InterPro"/>
</dbReference>
<evidence type="ECO:0000313" key="7">
    <source>
        <dbReference type="Proteomes" id="UP000297725"/>
    </source>
</evidence>
<dbReference type="Gene3D" id="1.10.530.10">
    <property type="match status" value="1"/>
</dbReference>
<evidence type="ECO:0000313" key="6">
    <source>
        <dbReference type="Proteomes" id="UP000296883"/>
    </source>
</evidence>
<name>A0A4Z0D827_9ENTE</name>
<reference evidence="5 7" key="1">
    <citation type="submission" date="2019-03" db="EMBL/GenBank/DDBJ databases">
        <title>Vagococcus sp. was isolated fron gut of Carduelis flavirostris.</title>
        <authorList>
            <person name="Ge Y."/>
        </authorList>
    </citation>
    <scope>NUCLEOTIDE SEQUENCE [LARGE SCALE GENOMIC DNA]</scope>
    <source>
        <strain evidence="5 7">CF-210</strain>
    </source>
</reference>
<dbReference type="PANTHER" id="PTHR33308">
    <property type="entry name" value="PEPTIDOGLYCAN HYDROLASE FLGJ"/>
    <property type="match status" value="1"/>
</dbReference>
<comment type="similarity">
    <text evidence="1">Belongs to the glycosyl hydrolase 73 family.</text>
</comment>
<organism evidence="4 6">
    <name type="scientific">Vagococcus xieshaowenii</name>
    <dbReference type="NCBI Taxonomy" id="2562451"/>
    <lineage>
        <taxon>Bacteria</taxon>
        <taxon>Bacillati</taxon>
        <taxon>Bacillota</taxon>
        <taxon>Bacilli</taxon>
        <taxon>Lactobacillales</taxon>
        <taxon>Enterococcaceae</taxon>
        <taxon>Vagococcus</taxon>
    </lineage>
</organism>
<dbReference type="InterPro" id="IPR051056">
    <property type="entry name" value="Glycosyl_Hydrolase_73"/>
</dbReference>
<dbReference type="PRINTS" id="PR01002">
    <property type="entry name" value="FLGFLGJ"/>
</dbReference>
<evidence type="ECO:0000259" key="3">
    <source>
        <dbReference type="SMART" id="SM00047"/>
    </source>
</evidence>
<evidence type="ECO:0000256" key="2">
    <source>
        <dbReference type="ARBA" id="ARBA00022801"/>
    </source>
</evidence>
<dbReference type="Proteomes" id="UP000297725">
    <property type="component" value="Unassembled WGS sequence"/>
</dbReference>
<evidence type="ECO:0000313" key="4">
    <source>
        <dbReference type="EMBL" id="QCA29615.1"/>
    </source>
</evidence>
<dbReference type="OrthoDB" id="977752at2"/>
<dbReference type="Pfam" id="PF01832">
    <property type="entry name" value="Glucosaminidase"/>
    <property type="match status" value="1"/>
</dbReference>
<evidence type="ECO:0000256" key="1">
    <source>
        <dbReference type="ARBA" id="ARBA00010266"/>
    </source>
</evidence>